<evidence type="ECO:0000313" key="2">
    <source>
        <dbReference type="Proteomes" id="UP001211711"/>
    </source>
</evidence>
<protein>
    <submittedName>
        <fullName evidence="1">Uncharacterized protein</fullName>
    </submittedName>
</protein>
<keyword evidence="2" id="KW-1185">Reference proteome</keyword>
<name>A0ABT4ZPN8_9CYAN</name>
<proteinExistence type="predicted"/>
<dbReference type="RefSeq" id="WP_272109727.1">
    <property type="nucleotide sequence ID" value="NZ_JAQMTI010000068.1"/>
</dbReference>
<reference evidence="1 2" key="1">
    <citation type="submission" date="2023-01" db="EMBL/GenBank/DDBJ databases">
        <title>Genomes from the Australian National Cyanobacteria Reference Collection.</title>
        <authorList>
            <person name="Willis A."/>
            <person name="Lee E.M.F."/>
        </authorList>
    </citation>
    <scope>NUCLEOTIDE SEQUENCE [LARGE SCALE GENOMIC DNA]</scope>
    <source>
        <strain evidence="1 2">CS-549</strain>
    </source>
</reference>
<comment type="caution">
    <text evidence="1">The sequence shown here is derived from an EMBL/GenBank/DDBJ whole genome shotgun (WGS) entry which is preliminary data.</text>
</comment>
<dbReference type="EMBL" id="JAQMTI010000068">
    <property type="protein sequence ID" value="MDB9440692.1"/>
    <property type="molecule type" value="Genomic_DNA"/>
</dbReference>
<evidence type="ECO:0000313" key="1">
    <source>
        <dbReference type="EMBL" id="MDB9440692.1"/>
    </source>
</evidence>
<organism evidence="1 2">
    <name type="scientific">Sphaerospermopsis kisseleviana CS-549</name>
    <dbReference type="NCBI Taxonomy" id="3021783"/>
    <lineage>
        <taxon>Bacteria</taxon>
        <taxon>Bacillati</taxon>
        <taxon>Cyanobacteriota</taxon>
        <taxon>Cyanophyceae</taxon>
        <taxon>Nostocales</taxon>
        <taxon>Aphanizomenonaceae</taxon>
        <taxon>Sphaerospermopsis</taxon>
        <taxon>Sphaerospermopsis kisseleviana</taxon>
    </lineage>
</organism>
<gene>
    <name evidence="1" type="ORF">PN497_04850</name>
</gene>
<sequence>MIRALYSTNSLPESRHSNRGSAYLFAPMVNFNIMADVGDTPP</sequence>
<accession>A0ABT4ZPN8</accession>
<dbReference type="Proteomes" id="UP001211711">
    <property type="component" value="Unassembled WGS sequence"/>
</dbReference>